<dbReference type="PANTHER" id="PTHR31321:SF57">
    <property type="entry name" value="PECTINESTERASE 53-RELATED"/>
    <property type="match status" value="1"/>
</dbReference>
<organism evidence="12 13">
    <name type="scientific">Aspergillus granulosus</name>
    <dbReference type="NCBI Taxonomy" id="176169"/>
    <lineage>
        <taxon>Eukaryota</taxon>
        <taxon>Fungi</taxon>
        <taxon>Dikarya</taxon>
        <taxon>Ascomycota</taxon>
        <taxon>Pezizomycotina</taxon>
        <taxon>Eurotiomycetes</taxon>
        <taxon>Eurotiomycetidae</taxon>
        <taxon>Eurotiales</taxon>
        <taxon>Aspergillaceae</taxon>
        <taxon>Aspergillus</taxon>
        <taxon>Aspergillus subgen. Nidulantes</taxon>
    </lineage>
</organism>
<dbReference type="Gene3D" id="2.160.20.10">
    <property type="entry name" value="Single-stranded right-handed beta-helix, Pectin lyase-like"/>
    <property type="match status" value="1"/>
</dbReference>
<evidence type="ECO:0000256" key="10">
    <source>
        <dbReference type="SAM" id="SignalP"/>
    </source>
</evidence>
<name>A0ABR4HB01_9EURO</name>
<comment type="similarity">
    <text evidence="3">Belongs to the pectinesterase family.</text>
</comment>
<evidence type="ECO:0000256" key="6">
    <source>
        <dbReference type="ARBA" id="ARBA00022729"/>
    </source>
</evidence>
<evidence type="ECO:0000256" key="8">
    <source>
        <dbReference type="ARBA" id="ARBA00023085"/>
    </source>
</evidence>
<reference evidence="12 13" key="1">
    <citation type="submission" date="2024-07" db="EMBL/GenBank/DDBJ databases">
        <title>Section-level genome sequencing and comparative genomics of Aspergillus sections Usti and Cavernicolus.</title>
        <authorList>
            <consortium name="Lawrence Berkeley National Laboratory"/>
            <person name="Nybo J.L."/>
            <person name="Vesth T.C."/>
            <person name="Theobald S."/>
            <person name="Frisvad J.C."/>
            <person name="Larsen T.O."/>
            <person name="Kjaerboelling I."/>
            <person name="Rothschild-Mancinelli K."/>
            <person name="Lyhne E.K."/>
            <person name="Kogle M.E."/>
            <person name="Barry K."/>
            <person name="Clum A."/>
            <person name="Na H."/>
            <person name="Ledsgaard L."/>
            <person name="Lin J."/>
            <person name="Lipzen A."/>
            <person name="Kuo A."/>
            <person name="Riley R."/>
            <person name="Mondo S."/>
            <person name="Labutti K."/>
            <person name="Haridas S."/>
            <person name="Pangalinan J."/>
            <person name="Salamov A.A."/>
            <person name="Simmons B.A."/>
            <person name="Magnuson J.K."/>
            <person name="Chen J."/>
            <person name="Drula E."/>
            <person name="Henrissat B."/>
            <person name="Wiebenga A."/>
            <person name="Lubbers R.J."/>
            <person name="Gomes A.C."/>
            <person name="Makela M.R."/>
            <person name="Stajich J."/>
            <person name="Grigoriev I.V."/>
            <person name="Mortensen U.H."/>
            <person name="De Vries R.P."/>
            <person name="Baker S.E."/>
            <person name="Andersen M.R."/>
        </authorList>
    </citation>
    <scope>NUCLEOTIDE SEQUENCE [LARGE SCALE GENOMIC DNA]</scope>
    <source>
        <strain evidence="12 13">CBS 588.65</strain>
    </source>
</reference>
<evidence type="ECO:0000313" key="12">
    <source>
        <dbReference type="EMBL" id="KAL2812649.1"/>
    </source>
</evidence>
<evidence type="ECO:0000256" key="1">
    <source>
        <dbReference type="ARBA" id="ARBA00004613"/>
    </source>
</evidence>
<sequence>MWRPTIAICAWIFGIALATPRTAPPPGAKIVSKCGKHYSSLQQAIDSIDPASTETTTIFIQPGNYTGQTVISAGYNGKIEIYGYTTDDQTFAANEVTLSASESSASSGGNEQSGTLRIWSDNVSVYNVLLENTAGNAGPSHAVSINSDKIGFYGVAFTGWQDTLFGRNGRVLFKNSYVDGAVDFVYGGGSMWFDSSEIAFKRESGGYITASGRSTNDSGWFVFNECKVNAVAGMDVAEGSVFLGRPWRDHARTVFQNSELSEIIHPEGWNPWDKAPNFGNIFYAEYGNFGPGADTTHRVEWSHQLDAPVSIDECVIDWDEFVDIQYWNGGE</sequence>
<gene>
    <name evidence="12" type="ORF">BJX63DRAFT_241463</name>
</gene>
<keyword evidence="6 10" id="KW-0732">Signal</keyword>
<comment type="pathway">
    <text evidence="2">Glycan metabolism; pectin degradation; 2-dehydro-3-deoxy-D-gluconate from pectin: step 1/5.</text>
</comment>
<evidence type="ECO:0000313" key="13">
    <source>
        <dbReference type="Proteomes" id="UP001610334"/>
    </source>
</evidence>
<accession>A0ABR4HB01</accession>
<dbReference type="EMBL" id="JBFXLT010000046">
    <property type="protein sequence ID" value="KAL2812649.1"/>
    <property type="molecule type" value="Genomic_DNA"/>
</dbReference>
<dbReference type="InterPro" id="IPR012334">
    <property type="entry name" value="Pectin_lyas_fold"/>
</dbReference>
<feature type="domain" description="Pectinesterase catalytic" evidence="11">
    <location>
        <begin position="33"/>
        <end position="302"/>
    </location>
</feature>
<comment type="caution">
    <text evidence="12">The sequence shown here is derived from an EMBL/GenBank/DDBJ whole genome shotgun (WGS) entry which is preliminary data.</text>
</comment>
<dbReference type="Pfam" id="PF01095">
    <property type="entry name" value="Pectinesterase"/>
    <property type="match status" value="1"/>
</dbReference>
<dbReference type="EC" id="3.1.1.11" evidence="4"/>
<feature type="chain" id="PRO_5045796677" description="pectinesterase" evidence="10">
    <location>
        <begin position="19"/>
        <end position="331"/>
    </location>
</feature>
<keyword evidence="13" id="KW-1185">Reference proteome</keyword>
<comment type="subcellular location">
    <subcellularLocation>
        <location evidence="1">Secreted</location>
    </subcellularLocation>
</comment>
<dbReference type="SUPFAM" id="SSF51126">
    <property type="entry name" value="Pectin lyase-like"/>
    <property type="match status" value="1"/>
</dbReference>
<evidence type="ECO:0000256" key="7">
    <source>
        <dbReference type="ARBA" id="ARBA00022801"/>
    </source>
</evidence>
<feature type="signal peptide" evidence="10">
    <location>
        <begin position="1"/>
        <end position="18"/>
    </location>
</feature>
<evidence type="ECO:0000256" key="2">
    <source>
        <dbReference type="ARBA" id="ARBA00005184"/>
    </source>
</evidence>
<dbReference type="InterPro" id="IPR000070">
    <property type="entry name" value="Pectinesterase_cat"/>
</dbReference>
<dbReference type="Proteomes" id="UP001610334">
    <property type="component" value="Unassembled WGS sequence"/>
</dbReference>
<proteinExistence type="inferred from homology"/>
<evidence type="ECO:0000256" key="9">
    <source>
        <dbReference type="ARBA" id="ARBA00042203"/>
    </source>
</evidence>
<dbReference type="InterPro" id="IPR011050">
    <property type="entry name" value="Pectin_lyase_fold/virulence"/>
</dbReference>
<evidence type="ECO:0000256" key="4">
    <source>
        <dbReference type="ARBA" id="ARBA00013229"/>
    </source>
</evidence>
<keyword evidence="5" id="KW-0964">Secreted</keyword>
<keyword evidence="7" id="KW-0378">Hydrolase</keyword>
<evidence type="ECO:0000256" key="5">
    <source>
        <dbReference type="ARBA" id="ARBA00022525"/>
    </source>
</evidence>
<keyword evidence="8" id="KW-0063">Aspartyl esterase</keyword>
<protein>
    <recommendedName>
        <fullName evidence="4">pectinesterase</fullName>
        <ecNumber evidence="4">3.1.1.11</ecNumber>
    </recommendedName>
    <alternativeName>
        <fullName evidence="9">Pectin methylesterase A</fullName>
    </alternativeName>
</protein>
<dbReference type="PANTHER" id="PTHR31321">
    <property type="entry name" value="ACYL-COA THIOESTER HYDROLASE YBHC-RELATED"/>
    <property type="match status" value="1"/>
</dbReference>
<evidence type="ECO:0000259" key="11">
    <source>
        <dbReference type="Pfam" id="PF01095"/>
    </source>
</evidence>
<evidence type="ECO:0000256" key="3">
    <source>
        <dbReference type="ARBA" id="ARBA00008891"/>
    </source>
</evidence>